<protein>
    <submittedName>
        <fullName evidence="1">Uncharacterized protein</fullName>
    </submittedName>
</protein>
<keyword evidence="2" id="KW-1185">Reference proteome</keyword>
<proteinExistence type="predicted"/>
<sequence>MTPLDKPLRRQIDIEGQAYTVVLDAEGVKIVKKAHRNGIELRWADLIRDNPSSDSVSAHETSP</sequence>
<dbReference type="Proteomes" id="UP000267077">
    <property type="component" value="Unassembled WGS sequence"/>
</dbReference>
<name>A0A3S0S5L6_9GAMM</name>
<dbReference type="RefSeq" id="WP_126672015.1">
    <property type="nucleotide sequence ID" value="NZ_RYZR01000002.1"/>
</dbReference>
<dbReference type="AlphaFoldDB" id="A0A3S0S5L6"/>
<dbReference type="OrthoDB" id="5958722at2"/>
<comment type="caution">
    <text evidence="1">The sequence shown here is derived from an EMBL/GenBank/DDBJ whole genome shotgun (WGS) entry which is preliminary data.</text>
</comment>
<accession>A0A3S0S5L6</accession>
<dbReference type="EMBL" id="RYZR01000002">
    <property type="protein sequence ID" value="RUL66518.1"/>
    <property type="molecule type" value="Genomic_DNA"/>
</dbReference>
<organism evidence="1 2">
    <name type="scientific">Dyella dinghuensis</name>
    <dbReference type="NCBI Taxonomy" id="1920169"/>
    <lineage>
        <taxon>Bacteria</taxon>
        <taxon>Pseudomonadati</taxon>
        <taxon>Pseudomonadota</taxon>
        <taxon>Gammaproteobacteria</taxon>
        <taxon>Lysobacterales</taxon>
        <taxon>Rhodanobacteraceae</taxon>
        <taxon>Dyella</taxon>
    </lineage>
</organism>
<evidence type="ECO:0000313" key="2">
    <source>
        <dbReference type="Proteomes" id="UP000267077"/>
    </source>
</evidence>
<evidence type="ECO:0000313" key="1">
    <source>
        <dbReference type="EMBL" id="RUL66518.1"/>
    </source>
</evidence>
<reference evidence="1 2" key="1">
    <citation type="submission" date="2018-12" db="EMBL/GenBank/DDBJ databases">
        <title>Dyella dinghuensis sp. nov. DHOA06 and Dyella choica sp. nov. 4M-K27, isolated from forest soil.</title>
        <authorList>
            <person name="Qiu L.-H."/>
            <person name="Gao Z.-H."/>
        </authorList>
    </citation>
    <scope>NUCLEOTIDE SEQUENCE [LARGE SCALE GENOMIC DNA]</scope>
    <source>
        <strain evidence="1 2">DHOA06</strain>
    </source>
</reference>
<gene>
    <name evidence="1" type="ORF">EKH79_01425</name>
</gene>